<dbReference type="Gene3D" id="1.10.1740.10">
    <property type="match status" value="1"/>
</dbReference>
<organism evidence="7 8">
    <name type="scientific">Aquimarina spongiae</name>
    <dbReference type="NCBI Taxonomy" id="570521"/>
    <lineage>
        <taxon>Bacteria</taxon>
        <taxon>Pseudomonadati</taxon>
        <taxon>Bacteroidota</taxon>
        <taxon>Flavobacteriia</taxon>
        <taxon>Flavobacteriales</taxon>
        <taxon>Flavobacteriaceae</taxon>
        <taxon>Aquimarina</taxon>
    </lineage>
</organism>
<dbReference type="Gene3D" id="1.10.10.10">
    <property type="entry name" value="Winged helix-like DNA-binding domain superfamily/Winged helix DNA-binding domain"/>
    <property type="match status" value="1"/>
</dbReference>
<evidence type="ECO:0000313" key="8">
    <source>
        <dbReference type="Proteomes" id="UP000184432"/>
    </source>
</evidence>
<dbReference type="GO" id="GO:0016987">
    <property type="term" value="F:sigma factor activity"/>
    <property type="evidence" value="ECO:0007669"/>
    <property type="project" value="UniProtKB-KW"/>
</dbReference>
<evidence type="ECO:0000259" key="5">
    <source>
        <dbReference type="Pfam" id="PF04542"/>
    </source>
</evidence>
<dbReference type="GO" id="GO:0003677">
    <property type="term" value="F:DNA binding"/>
    <property type="evidence" value="ECO:0007669"/>
    <property type="project" value="InterPro"/>
</dbReference>
<dbReference type="InterPro" id="IPR013249">
    <property type="entry name" value="RNA_pol_sigma70_r4_t2"/>
</dbReference>
<dbReference type="InterPro" id="IPR013325">
    <property type="entry name" value="RNA_pol_sigma_r2"/>
</dbReference>
<dbReference type="SUPFAM" id="SSF88659">
    <property type="entry name" value="Sigma3 and sigma4 domains of RNA polymerase sigma factors"/>
    <property type="match status" value="1"/>
</dbReference>
<evidence type="ECO:0000256" key="4">
    <source>
        <dbReference type="ARBA" id="ARBA00023163"/>
    </source>
</evidence>
<dbReference type="PANTHER" id="PTHR43133">
    <property type="entry name" value="RNA POLYMERASE ECF-TYPE SIGMA FACTO"/>
    <property type="match status" value="1"/>
</dbReference>
<dbReference type="Proteomes" id="UP000184432">
    <property type="component" value="Unassembled WGS sequence"/>
</dbReference>
<dbReference type="InterPro" id="IPR036388">
    <property type="entry name" value="WH-like_DNA-bd_sf"/>
</dbReference>
<dbReference type="RefSeq" id="WP_073315470.1">
    <property type="nucleotide sequence ID" value="NZ_FQYP01000003.1"/>
</dbReference>
<dbReference type="OrthoDB" id="1056775at2"/>
<dbReference type="SUPFAM" id="SSF88946">
    <property type="entry name" value="Sigma2 domain of RNA polymerase sigma factors"/>
    <property type="match status" value="1"/>
</dbReference>
<keyword evidence="8" id="KW-1185">Reference proteome</keyword>
<feature type="domain" description="RNA polymerase sigma factor 70 region 4 type 2" evidence="6">
    <location>
        <begin position="120"/>
        <end position="172"/>
    </location>
</feature>
<keyword evidence="3" id="KW-0731">Sigma factor</keyword>
<dbReference type="AlphaFoldDB" id="A0A1M6DZ23"/>
<dbReference type="STRING" id="570521.SAMN04488508_103103"/>
<dbReference type="CDD" id="cd06171">
    <property type="entry name" value="Sigma70_r4"/>
    <property type="match status" value="1"/>
</dbReference>
<feature type="domain" description="RNA polymerase sigma-70 region 2" evidence="5">
    <location>
        <begin position="28"/>
        <end position="95"/>
    </location>
</feature>
<dbReference type="InterPro" id="IPR014284">
    <property type="entry name" value="RNA_pol_sigma-70_dom"/>
</dbReference>
<dbReference type="InterPro" id="IPR007627">
    <property type="entry name" value="RNA_pol_sigma70_r2"/>
</dbReference>
<comment type="similarity">
    <text evidence="1">Belongs to the sigma-70 factor family. ECF subfamily.</text>
</comment>
<gene>
    <name evidence="7" type="ORF">SAMN04488508_103103</name>
</gene>
<reference evidence="8" key="1">
    <citation type="submission" date="2016-11" db="EMBL/GenBank/DDBJ databases">
        <authorList>
            <person name="Varghese N."/>
            <person name="Submissions S."/>
        </authorList>
    </citation>
    <scope>NUCLEOTIDE SEQUENCE [LARGE SCALE GENOMIC DNA]</scope>
    <source>
        <strain evidence="8">DSM 22623</strain>
    </source>
</reference>
<evidence type="ECO:0000256" key="2">
    <source>
        <dbReference type="ARBA" id="ARBA00023015"/>
    </source>
</evidence>
<protein>
    <submittedName>
        <fullName evidence="7">RNA polymerase sigma-70 factor, ECF subfamily</fullName>
    </submittedName>
</protein>
<sequence length="189" mass="22452">MKVIQFYKSETQLIKKAANQQRDAQHQLYTKYAPKMLSVCRRYVKDIQFAEDVMLNGFLKVFLNLNKFKFEGSFEGWVRRIMVNESISFLRKEKKIFFTEEMPNYKEESWNNINTELEVEQIQELIDGLPEGYRMVFVLYAVEGYKHSEIAKMLEISENTSKSQLFKARKMLQHRVNQQNKLSNGAIEI</sequence>
<evidence type="ECO:0000256" key="3">
    <source>
        <dbReference type="ARBA" id="ARBA00023082"/>
    </source>
</evidence>
<dbReference type="InterPro" id="IPR039425">
    <property type="entry name" value="RNA_pol_sigma-70-like"/>
</dbReference>
<dbReference type="NCBIfam" id="TIGR02937">
    <property type="entry name" value="sigma70-ECF"/>
    <property type="match status" value="1"/>
</dbReference>
<evidence type="ECO:0000313" key="7">
    <source>
        <dbReference type="EMBL" id="SHI78393.1"/>
    </source>
</evidence>
<dbReference type="Pfam" id="PF08281">
    <property type="entry name" value="Sigma70_r4_2"/>
    <property type="match status" value="1"/>
</dbReference>
<keyword evidence="4" id="KW-0804">Transcription</keyword>
<dbReference type="PANTHER" id="PTHR43133:SF46">
    <property type="entry name" value="RNA POLYMERASE SIGMA-70 FACTOR ECF SUBFAMILY"/>
    <property type="match status" value="1"/>
</dbReference>
<dbReference type="GO" id="GO:0006352">
    <property type="term" value="P:DNA-templated transcription initiation"/>
    <property type="evidence" value="ECO:0007669"/>
    <property type="project" value="InterPro"/>
</dbReference>
<name>A0A1M6DZ23_9FLAO</name>
<dbReference type="EMBL" id="FQYP01000003">
    <property type="protein sequence ID" value="SHI78393.1"/>
    <property type="molecule type" value="Genomic_DNA"/>
</dbReference>
<accession>A0A1M6DZ23</accession>
<evidence type="ECO:0000259" key="6">
    <source>
        <dbReference type="Pfam" id="PF08281"/>
    </source>
</evidence>
<dbReference type="InterPro" id="IPR013324">
    <property type="entry name" value="RNA_pol_sigma_r3/r4-like"/>
</dbReference>
<keyword evidence="2" id="KW-0805">Transcription regulation</keyword>
<dbReference type="Pfam" id="PF04542">
    <property type="entry name" value="Sigma70_r2"/>
    <property type="match status" value="1"/>
</dbReference>
<proteinExistence type="inferred from homology"/>
<evidence type="ECO:0000256" key="1">
    <source>
        <dbReference type="ARBA" id="ARBA00010641"/>
    </source>
</evidence>